<proteinExistence type="predicted"/>
<dbReference type="EMBL" id="HACG01044646">
    <property type="protein sequence ID" value="CEK91511.1"/>
    <property type="molecule type" value="Transcribed_RNA"/>
</dbReference>
<reference evidence="2" key="1">
    <citation type="submission" date="2014-12" db="EMBL/GenBank/DDBJ databases">
        <title>Insight into the proteome of Arion vulgaris.</title>
        <authorList>
            <person name="Aradska J."/>
            <person name="Bulat T."/>
            <person name="Smidak R."/>
            <person name="Sarate P."/>
            <person name="Gangsoo J."/>
            <person name="Sialana F."/>
            <person name="Bilban M."/>
            <person name="Lubec G."/>
        </authorList>
    </citation>
    <scope>NUCLEOTIDE SEQUENCE</scope>
    <source>
        <tissue evidence="2">Skin</tissue>
    </source>
</reference>
<sequence>LTQTTRHVGKSRCPPETAQRVNLKINQDTAKQQDAIFIEGRYIEDVSEFVYLGSMISQPEDTDDINDRIRKAQQAYAVLHTV</sequence>
<gene>
    <name evidence="2" type="primary">ORF183399</name>
</gene>
<name>A0A0B7BGU1_9EUPU</name>
<organism evidence="2">
    <name type="scientific">Arion vulgaris</name>
    <dbReference type="NCBI Taxonomy" id="1028688"/>
    <lineage>
        <taxon>Eukaryota</taxon>
        <taxon>Metazoa</taxon>
        <taxon>Spiralia</taxon>
        <taxon>Lophotrochozoa</taxon>
        <taxon>Mollusca</taxon>
        <taxon>Gastropoda</taxon>
        <taxon>Heterobranchia</taxon>
        <taxon>Euthyneura</taxon>
        <taxon>Panpulmonata</taxon>
        <taxon>Eupulmonata</taxon>
        <taxon>Stylommatophora</taxon>
        <taxon>Helicina</taxon>
        <taxon>Arionoidea</taxon>
        <taxon>Arionidae</taxon>
        <taxon>Arion</taxon>
    </lineage>
</organism>
<feature type="region of interest" description="Disordered" evidence="1">
    <location>
        <begin position="1"/>
        <end position="20"/>
    </location>
</feature>
<accession>A0A0B7BGU1</accession>
<evidence type="ECO:0000313" key="2">
    <source>
        <dbReference type="EMBL" id="CEK91511.1"/>
    </source>
</evidence>
<protein>
    <submittedName>
        <fullName evidence="2">Uncharacterized protein</fullName>
    </submittedName>
</protein>
<feature type="non-terminal residue" evidence="2">
    <location>
        <position position="1"/>
    </location>
</feature>
<evidence type="ECO:0000256" key="1">
    <source>
        <dbReference type="SAM" id="MobiDB-lite"/>
    </source>
</evidence>
<dbReference type="AlphaFoldDB" id="A0A0B7BGU1"/>